<keyword evidence="1" id="KW-0812">Transmembrane</keyword>
<dbReference type="GO" id="GO:0003700">
    <property type="term" value="F:DNA-binding transcription factor activity"/>
    <property type="evidence" value="ECO:0007669"/>
    <property type="project" value="TreeGrafter"/>
</dbReference>
<dbReference type="OrthoDB" id="3182344at2"/>
<evidence type="ECO:0000256" key="1">
    <source>
        <dbReference type="SAM" id="Phobius"/>
    </source>
</evidence>
<dbReference type="Pfam" id="PF00027">
    <property type="entry name" value="cNMP_binding"/>
    <property type="match status" value="1"/>
</dbReference>
<dbReference type="PROSITE" id="PS50042">
    <property type="entry name" value="CNMP_BINDING_3"/>
    <property type="match status" value="1"/>
</dbReference>
<dbReference type="InterPro" id="IPR000595">
    <property type="entry name" value="cNMP-bd_dom"/>
</dbReference>
<dbReference type="RefSeq" id="WP_072658455.1">
    <property type="nucleotide sequence ID" value="NZ_BDFD01000001.1"/>
</dbReference>
<dbReference type="SMART" id="SM00100">
    <property type="entry name" value="cNMP"/>
    <property type="match status" value="1"/>
</dbReference>
<name>A0A1L8CK70_9PROT</name>
<dbReference type="PANTHER" id="PTHR24567:SF68">
    <property type="entry name" value="DNA-BINDING TRANSCRIPTIONAL DUAL REGULATOR CRP"/>
    <property type="match status" value="1"/>
</dbReference>
<keyword evidence="3" id="KW-0238">DNA-binding</keyword>
<dbReference type="Proteomes" id="UP000231632">
    <property type="component" value="Unassembled WGS sequence"/>
</dbReference>
<keyword evidence="1" id="KW-0472">Membrane</keyword>
<evidence type="ECO:0000313" key="4">
    <source>
        <dbReference type="Proteomes" id="UP000231632"/>
    </source>
</evidence>
<dbReference type="GO" id="GO:0005829">
    <property type="term" value="C:cytosol"/>
    <property type="evidence" value="ECO:0007669"/>
    <property type="project" value="TreeGrafter"/>
</dbReference>
<dbReference type="GO" id="GO:0003677">
    <property type="term" value="F:DNA binding"/>
    <property type="evidence" value="ECO:0007669"/>
    <property type="project" value="UniProtKB-KW"/>
</dbReference>
<dbReference type="EMBL" id="BDFD01000001">
    <property type="protein sequence ID" value="GAV19275.1"/>
    <property type="molecule type" value="Genomic_DNA"/>
</dbReference>
<gene>
    <name evidence="3" type="ORF">MMIC_P0208</name>
</gene>
<evidence type="ECO:0000259" key="2">
    <source>
        <dbReference type="PROSITE" id="PS50042"/>
    </source>
</evidence>
<reference evidence="3 4" key="1">
    <citation type="journal article" date="2017" name="Arch. Microbiol.">
        <title>Mariprofundus micogutta sp. nov., a novel iron-oxidizing zetaproteobacterium isolated from a deep-sea hydrothermal field at the Bayonnaise knoll of the Izu-Ogasawara arc, and a description of Mariprofundales ord. nov. and Zetaproteobacteria classis nov.</title>
        <authorList>
            <person name="Makita H."/>
            <person name="Tanaka E."/>
            <person name="Mitsunobu S."/>
            <person name="Miyazaki M."/>
            <person name="Nunoura T."/>
            <person name="Uematsu K."/>
            <person name="Takaki Y."/>
            <person name="Nishi S."/>
            <person name="Shimamura S."/>
            <person name="Takai K."/>
        </authorList>
    </citation>
    <scope>NUCLEOTIDE SEQUENCE [LARGE SCALE GENOMIC DNA]</scope>
    <source>
        <strain evidence="3 4">ET2</strain>
    </source>
</reference>
<keyword evidence="1" id="KW-1133">Transmembrane helix</keyword>
<comment type="caution">
    <text evidence="3">The sequence shown here is derived from an EMBL/GenBank/DDBJ whole genome shotgun (WGS) entry which is preliminary data.</text>
</comment>
<dbReference type="STRING" id="1921010.MMIC_P0208"/>
<protein>
    <submittedName>
        <fullName evidence="3">DNA-binding transcriptional dual regulator Crp</fullName>
    </submittedName>
</protein>
<feature type="transmembrane region" description="Helical" evidence="1">
    <location>
        <begin position="160"/>
        <end position="182"/>
    </location>
</feature>
<dbReference type="InterPro" id="IPR014710">
    <property type="entry name" value="RmlC-like_jellyroll"/>
</dbReference>
<organism evidence="3 4">
    <name type="scientific">Mariprofundus micogutta</name>
    <dbReference type="NCBI Taxonomy" id="1921010"/>
    <lineage>
        <taxon>Bacteria</taxon>
        <taxon>Pseudomonadati</taxon>
        <taxon>Pseudomonadota</taxon>
        <taxon>Candidatius Mariprofundia</taxon>
        <taxon>Mariprofundales</taxon>
        <taxon>Mariprofundaceae</taxon>
        <taxon>Mariprofundus</taxon>
    </lineage>
</organism>
<accession>A0A1L8CK70</accession>
<proteinExistence type="predicted"/>
<dbReference type="PANTHER" id="PTHR24567">
    <property type="entry name" value="CRP FAMILY TRANSCRIPTIONAL REGULATORY PROTEIN"/>
    <property type="match status" value="1"/>
</dbReference>
<dbReference type="SUPFAM" id="SSF51206">
    <property type="entry name" value="cAMP-binding domain-like"/>
    <property type="match status" value="1"/>
</dbReference>
<feature type="domain" description="Cyclic nucleotide-binding" evidence="2">
    <location>
        <begin position="12"/>
        <end position="132"/>
    </location>
</feature>
<evidence type="ECO:0000313" key="3">
    <source>
        <dbReference type="EMBL" id="GAV19275.1"/>
    </source>
</evidence>
<dbReference type="InterPro" id="IPR050397">
    <property type="entry name" value="Env_Response_Regulators"/>
</dbReference>
<sequence>MSIDTAWLEKNILNRALSANEKQALSCVNTTTVAKGEKIITEGQPGGTLEIMYSGRAKVEDNNRYEGRITLAEIEAGTLFGELTFLNKKRRTADVTALEDCVVYTLTQDDFTSLMQNQHELAYAILAAIMERQTSVIMSQRVTLAPLLRTLKDKAKKLPLFIKLAPVIFILLYISGFLYISWKDFDYGADVEQQKSIYQSPTSANKP</sequence>
<dbReference type="Gene3D" id="2.60.120.10">
    <property type="entry name" value="Jelly Rolls"/>
    <property type="match status" value="1"/>
</dbReference>
<keyword evidence="4" id="KW-1185">Reference proteome</keyword>
<dbReference type="InterPro" id="IPR018490">
    <property type="entry name" value="cNMP-bd_dom_sf"/>
</dbReference>
<dbReference type="CDD" id="cd00038">
    <property type="entry name" value="CAP_ED"/>
    <property type="match status" value="1"/>
</dbReference>
<dbReference type="AlphaFoldDB" id="A0A1L8CK70"/>